<organism evidence="2 3">
    <name type="scientific">Mycena alexandri</name>
    <dbReference type="NCBI Taxonomy" id="1745969"/>
    <lineage>
        <taxon>Eukaryota</taxon>
        <taxon>Fungi</taxon>
        <taxon>Dikarya</taxon>
        <taxon>Basidiomycota</taxon>
        <taxon>Agaricomycotina</taxon>
        <taxon>Agaricomycetes</taxon>
        <taxon>Agaricomycetidae</taxon>
        <taxon>Agaricales</taxon>
        <taxon>Marasmiineae</taxon>
        <taxon>Mycenaceae</taxon>
        <taxon>Mycena</taxon>
    </lineage>
</organism>
<sequence length="268" mass="30491">MSTVLVRTGTALDDYPTNTGYAPVSPVQAIPVPSPSSSSYDSDHGIGHFPISQPEASQSTSVHLRDITLHDRGPCNPKLIHDIDSIREVRDALKDGSCFWHRLTDPEWEREKAKVEQMLEDGDIEVTKRKVRSDKNITRKRRESPEREPQATRSRANKSKARRVWNESEDETETETVKAKKKSKKRSRAEVDDHNRDEPPKKKKRTSKSSKSSSDNPDHFQEMQKKLRTLVKAKRVSTQLPPVVLGPQEFGRRLKSLLQSDMAHIAQV</sequence>
<feature type="compositionally biased region" description="Basic and acidic residues" evidence="1">
    <location>
        <begin position="130"/>
        <end position="150"/>
    </location>
</feature>
<comment type="caution">
    <text evidence="2">The sequence shown here is derived from an EMBL/GenBank/DDBJ whole genome shotgun (WGS) entry which is preliminary data.</text>
</comment>
<dbReference type="EMBL" id="JARJCM010000110">
    <property type="protein sequence ID" value="KAJ7028593.1"/>
    <property type="molecule type" value="Genomic_DNA"/>
</dbReference>
<feature type="compositionally biased region" description="Basic and acidic residues" evidence="1">
    <location>
        <begin position="188"/>
        <end position="200"/>
    </location>
</feature>
<protein>
    <submittedName>
        <fullName evidence="2">Uncharacterized protein</fullName>
    </submittedName>
</protein>
<reference evidence="2" key="1">
    <citation type="submission" date="2023-03" db="EMBL/GenBank/DDBJ databases">
        <title>Massive genome expansion in bonnet fungi (Mycena s.s.) driven by repeated elements and novel gene families across ecological guilds.</title>
        <authorList>
            <consortium name="Lawrence Berkeley National Laboratory"/>
            <person name="Harder C.B."/>
            <person name="Miyauchi S."/>
            <person name="Viragh M."/>
            <person name="Kuo A."/>
            <person name="Thoen E."/>
            <person name="Andreopoulos B."/>
            <person name="Lu D."/>
            <person name="Skrede I."/>
            <person name="Drula E."/>
            <person name="Henrissat B."/>
            <person name="Morin E."/>
            <person name="Kohler A."/>
            <person name="Barry K."/>
            <person name="LaButti K."/>
            <person name="Morin E."/>
            <person name="Salamov A."/>
            <person name="Lipzen A."/>
            <person name="Mereny Z."/>
            <person name="Hegedus B."/>
            <person name="Baldrian P."/>
            <person name="Stursova M."/>
            <person name="Weitz H."/>
            <person name="Taylor A."/>
            <person name="Grigoriev I.V."/>
            <person name="Nagy L.G."/>
            <person name="Martin F."/>
            <person name="Kauserud H."/>
        </authorList>
    </citation>
    <scope>NUCLEOTIDE SEQUENCE</scope>
    <source>
        <strain evidence="2">CBHHK200</strain>
    </source>
</reference>
<name>A0AAD6SKV9_9AGAR</name>
<evidence type="ECO:0000313" key="2">
    <source>
        <dbReference type="EMBL" id="KAJ7028593.1"/>
    </source>
</evidence>
<proteinExistence type="predicted"/>
<evidence type="ECO:0000256" key="1">
    <source>
        <dbReference type="SAM" id="MobiDB-lite"/>
    </source>
</evidence>
<gene>
    <name evidence="2" type="ORF">C8F04DRAFT_1265743</name>
</gene>
<feature type="region of interest" description="Disordered" evidence="1">
    <location>
        <begin position="130"/>
        <end position="228"/>
    </location>
</feature>
<dbReference type="Proteomes" id="UP001218188">
    <property type="component" value="Unassembled WGS sequence"/>
</dbReference>
<evidence type="ECO:0000313" key="3">
    <source>
        <dbReference type="Proteomes" id="UP001218188"/>
    </source>
</evidence>
<keyword evidence="3" id="KW-1185">Reference proteome</keyword>
<accession>A0AAD6SKV9</accession>
<feature type="compositionally biased region" description="Basic and acidic residues" evidence="1">
    <location>
        <begin position="216"/>
        <end position="225"/>
    </location>
</feature>
<dbReference type="AlphaFoldDB" id="A0AAD6SKV9"/>